<dbReference type="AlphaFoldDB" id="A0A2R6Y1N1"/>
<dbReference type="InterPro" id="IPR020115">
    <property type="entry name" value="Fin"/>
</dbReference>
<name>A0A2R6Y1N1_9BACL</name>
<evidence type="ECO:0008006" key="3">
    <source>
        <dbReference type="Google" id="ProtNLM"/>
    </source>
</evidence>
<dbReference type="GO" id="GO:0010468">
    <property type="term" value="P:regulation of gene expression"/>
    <property type="evidence" value="ECO:0007669"/>
    <property type="project" value="InterPro"/>
</dbReference>
<comment type="caution">
    <text evidence="1">The sequence shown here is derived from an EMBL/GenBank/DDBJ whole genome shotgun (WGS) entry which is preliminary data.</text>
</comment>
<organism evidence="1 2">
    <name type="scientific">Candidatus Carbonibacillus altaicus</name>
    <dbReference type="NCBI Taxonomy" id="2163959"/>
    <lineage>
        <taxon>Bacteria</taxon>
        <taxon>Bacillati</taxon>
        <taxon>Bacillota</taxon>
        <taxon>Bacilli</taxon>
        <taxon>Bacillales</taxon>
        <taxon>Candidatus Carbonibacillus</taxon>
    </lineage>
</organism>
<dbReference type="Pfam" id="PF10955">
    <property type="entry name" value="Fin"/>
    <property type="match status" value="1"/>
</dbReference>
<dbReference type="Proteomes" id="UP000244338">
    <property type="component" value="Unassembled WGS sequence"/>
</dbReference>
<sequence>MIIYQCRSCRTVLGTFADGESRIEALLETLTPEERDTIIEQVGDNRMVYVLCEHCQDALNRHPELYDLTSPLQ</sequence>
<evidence type="ECO:0000313" key="1">
    <source>
        <dbReference type="EMBL" id="PTQ56580.1"/>
    </source>
</evidence>
<evidence type="ECO:0000313" key="2">
    <source>
        <dbReference type="Proteomes" id="UP000244338"/>
    </source>
</evidence>
<proteinExistence type="predicted"/>
<accession>A0A2R6Y1N1</accession>
<dbReference type="EMBL" id="PEBX01000024">
    <property type="protein sequence ID" value="PTQ56580.1"/>
    <property type="molecule type" value="Genomic_DNA"/>
</dbReference>
<protein>
    <recommendedName>
        <fullName evidence="3">Fin: required for the switch from sigmaF to sigmaG during sporulation</fullName>
    </recommendedName>
</protein>
<reference evidence="2" key="1">
    <citation type="journal article" date="2018" name="Sci. Rep.">
        <title>Lignite coal burning seam in the remote Altai Mountains harbors a hydrogen-driven thermophilic microbial community.</title>
        <authorList>
            <person name="Kadnikov V.V."/>
            <person name="Mardanov A.V."/>
            <person name="Ivasenko D.A."/>
            <person name="Antsiferov D.V."/>
            <person name="Beletsky A.V."/>
            <person name="Karnachuk O.V."/>
            <person name="Ravin N.V."/>
        </authorList>
    </citation>
    <scope>NUCLEOTIDE SEQUENCE [LARGE SCALE GENOMIC DNA]</scope>
</reference>
<gene>
    <name evidence="1" type="ORF">BSOLF_0027</name>
</gene>